<dbReference type="Proteomes" id="UP000297716">
    <property type="component" value="Unassembled WGS sequence"/>
</dbReference>
<dbReference type="EMBL" id="SKBN01000013">
    <property type="protein sequence ID" value="TGJ87507.1"/>
    <property type="molecule type" value="Genomic_DNA"/>
</dbReference>
<organism evidence="1 2">
    <name type="scientific">Xylaria hypoxylon</name>
    <dbReference type="NCBI Taxonomy" id="37992"/>
    <lineage>
        <taxon>Eukaryota</taxon>
        <taxon>Fungi</taxon>
        <taxon>Dikarya</taxon>
        <taxon>Ascomycota</taxon>
        <taxon>Pezizomycotina</taxon>
        <taxon>Sordariomycetes</taxon>
        <taxon>Xylariomycetidae</taxon>
        <taxon>Xylariales</taxon>
        <taxon>Xylariaceae</taxon>
        <taxon>Xylaria</taxon>
    </lineage>
</organism>
<dbReference type="STRING" id="37992.A0A4Z0YU53"/>
<protein>
    <recommendedName>
        <fullName evidence="3">KAP NTPase domain-containing protein</fullName>
    </recommendedName>
</protein>
<keyword evidence="2" id="KW-1185">Reference proteome</keyword>
<dbReference type="PANTHER" id="PTHR10039">
    <property type="entry name" value="AMELOGENIN"/>
    <property type="match status" value="1"/>
</dbReference>
<dbReference type="OrthoDB" id="7464126at2759"/>
<name>A0A4Z0YU53_9PEZI</name>
<gene>
    <name evidence="1" type="ORF">E0Z10_g1271</name>
</gene>
<evidence type="ECO:0000313" key="2">
    <source>
        <dbReference type="Proteomes" id="UP000297716"/>
    </source>
</evidence>
<accession>A0A4Z0YU53</accession>
<dbReference type="PANTHER" id="PTHR10039:SF5">
    <property type="entry name" value="NACHT DOMAIN-CONTAINING PROTEIN"/>
    <property type="match status" value="1"/>
</dbReference>
<comment type="caution">
    <text evidence="1">The sequence shown here is derived from an EMBL/GenBank/DDBJ whole genome shotgun (WGS) entry which is preliminary data.</text>
</comment>
<sequence length="337" mass="38237">MLKWYRDEQQNYLEVALKTPTSKPTIIFIDAMGECDDDAVYDLVDYFNRLTKEASQLGAKLNVCLSSRDLSQDIADRSGSVFLWVVLVVSNLKKSARGKSLKWLRNMLDETPRVLADLFRQLFADVDEKDPQRTINLIHLILFAHQPLSRAELHVALGFRLHAYPSILSWKDSVEYRETGKAQHEMIVDFSKGLLEPTPISLMYKAEALMTAPSTAYQFIHETVRGFFLSGEGFNVLKFYTRSVVGSGHDTFAWACARFLDIENASSESFGQYALKRLFYHIEAAVTSGDFGEAVLRYLNARNIISRLHRSEFSSVSRGADLMYGAAEEWKGPFTLS</sequence>
<dbReference type="AlphaFoldDB" id="A0A4Z0YU53"/>
<reference evidence="1 2" key="1">
    <citation type="submission" date="2019-03" db="EMBL/GenBank/DDBJ databases">
        <title>Draft genome sequence of Xylaria hypoxylon DSM 108379, a ubiquitous saprotrophic-parasitic fungi on hardwood.</title>
        <authorList>
            <person name="Buettner E."/>
            <person name="Leonhardt S."/>
            <person name="Gebauer A.M."/>
            <person name="Liers C."/>
            <person name="Hofrichter M."/>
            <person name="Kellner H."/>
        </authorList>
    </citation>
    <scope>NUCLEOTIDE SEQUENCE [LARGE SCALE GENOMIC DNA]</scope>
    <source>
        <strain evidence="1 2">DSM 108379</strain>
    </source>
</reference>
<proteinExistence type="predicted"/>
<evidence type="ECO:0000313" key="1">
    <source>
        <dbReference type="EMBL" id="TGJ87507.1"/>
    </source>
</evidence>
<evidence type="ECO:0008006" key="3">
    <source>
        <dbReference type="Google" id="ProtNLM"/>
    </source>
</evidence>